<feature type="domain" description="CHAT" evidence="1">
    <location>
        <begin position="288"/>
        <end position="567"/>
    </location>
</feature>
<dbReference type="EMBL" id="JAYXNZ010000002">
    <property type="protein sequence ID" value="MEC7058490.1"/>
    <property type="molecule type" value="Genomic_DNA"/>
</dbReference>
<dbReference type="InterPro" id="IPR024983">
    <property type="entry name" value="CHAT_dom"/>
</dbReference>
<protein>
    <submittedName>
        <fullName evidence="2">CHAT domain-containing protein</fullName>
    </submittedName>
</protein>
<proteinExistence type="predicted"/>
<gene>
    <name evidence="2" type="ORF">RFN57_40365</name>
</gene>
<dbReference type="Pfam" id="PF12770">
    <property type="entry name" value="CHAT"/>
    <property type="match status" value="1"/>
</dbReference>
<comment type="caution">
    <text evidence="2">The sequence shown here is derived from an EMBL/GenBank/DDBJ whole genome shotgun (WGS) entry which is preliminary data.</text>
</comment>
<dbReference type="RefSeq" id="WP_229855973.1">
    <property type="nucleotide sequence ID" value="NZ_BMUO01000001.1"/>
</dbReference>
<name>A0ABU6M9L0_9ACTN</name>
<evidence type="ECO:0000313" key="3">
    <source>
        <dbReference type="Proteomes" id="UP001353952"/>
    </source>
</evidence>
<reference evidence="2 3" key="1">
    <citation type="submission" date="2024-01" db="EMBL/GenBank/DDBJ databases">
        <title>Genome analysis.</title>
        <authorList>
            <person name="Zhang K."/>
        </authorList>
    </citation>
    <scope>NUCLEOTIDE SEQUENCE [LARGE SCALE GENOMIC DNA]</scope>
    <source>
        <strain evidence="2 3">CGMCC 4.1753</strain>
    </source>
</reference>
<organism evidence="2 3">
    <name type="scientific">Streptomyces violaceochromogenes</name>
    <dbReference type="NCBI Taxonomy" id="67377"/>
    <lineage>
        <taxon>Bacteria</taxon>
        <taxon>Bacillati</taxon>
        <taxon>Actinomycetota</taxon>
        <taxon>Actinomycetes</taxon>
        <taxon>Kitasatosporales</taxon>
        <taxon>Streptomycetaceae</taxon>
        <taxon>Streptomyces</taxon>
    </lineage>
</organism>
<dbReference type="Proteomes" id="UP001353952">
    <property type="component" value="Unassembled WGS sequence"/>
</dbReference>
<keyword evidence="3" id="KW-1185">Reference proteome</keyword>
<sequence>MPATDEVQALESIGLDVLEWQSQLDIAVGTRRRDEDRLLRGHLFDLARFHCLVAKQESPRDRSSMLASRGGMILDAVIPLLLRTRDHAGLFEVIEWMRYDLGDSRMPSTPRNLVRFGQVLGGSEDATGVYALPPPVALSVCGRSILQAADPGVDVVAEANEVRKALAGERSAWWTHMFHKGSLIWALLTPDGVYGGAERLDASTRQALQTHIRALPLPLSEDADLLDGEESAWLPSVIAIARAAAGPLVQSQETLDQCIAAVPESVAVRLSEAFPHIHDILDDVYSVLGRWMIPDELVDYLARYAADARLLVSVQPEVASIPTSLLRTPDGQALVEQAVQVYAPPVRIAVDIMRRPSRPAAADSHLLIRNPRGDLPNSDLPVQGSRVLSGWGSASGTHEVASRDVVLNALREETSCTEPSALSYLGHIEAGVFGDPASAALLLAPNSPGSVGSCLSARDMSMAQVKMPDRIYLGGCEGAGFATSLEWSSIGTASLALGSDVVIAHRWPIIDGPHAGLVDQECIKLVADGVDPAARLGLLQRQWLRLWRERTGSCTPPHFWAGLQVIGRSVPVEELMPQG</sequence>
<evidence type="ECO:0000259" key="1">
    <source>
        <dbReference type="Pfam" id="PF12770"/>
    </source>
</evidence>
<accession>A0ABU6M9L0</accession>
<evidence type="ECO:0000313" key="2">
    <source>
        <dbReference type="EMBL" id="MEC7058490.1"/>
    </source>
</evidence>